<evidence type="ECO:0000259" key="11">
    <source>
        <dbReference type="PROSITE" id="PS52029"/>
    </source>
</evidence>
<dbReference type="GO" id="GO:0008360">
    <property type="term" value="P:regulation of cell shape"/>
    <property type="evidence" value="ECO:0007669"/>
    <property type="project" value="UniProtKB-UniRule"/>
</dbReference>
<keyword evidence="3" id="KW-0328">Glycosyltransferase</keyword>
<dbReference type="GO" id="GO:0071555">
    <property type="term" value="P:cell wall organization"/>
    <property type="evidence" value="ECO:0007669"/>
    <property type="project" value="UniProtKB-UniRule"/>
</dbReference>
<evidence type="ECO:0000313" key="13">
    <source>
        <dbReference type="Proteomes" id="UP000672009"/>
    </source>
</evidence>
<dbReference type="Pfam" id="PF03734">
    <property type="entry name" value="YkuD"/>
    <property type="match status" value="1"/>
</dbReference>
<evidence type="ECO:0000256" key="3">
    <source>
        <dbReference type="ARBA" id="ARBA00022676"/>
    </source>
</evidence>
<dbReference type="GO" id="GO:0071972">
    <property type="term" value="F:peptidoglycan L,D-transpeptidase activity"/>
    <property type="evidence" value="ECO:0007669"/>
    <property type="project" value="TreeGrafter"/>
</dbReference>
<keyword evidence="6 9" id="KW-0133">Cell shape</keyword>
<dbReference type="PROSITE" id="PS52029">
    <property type="entry name" value="LD_TPASE"/>
    <property type="match status" value="1"/>
</dbReference>
<evidence type="ECO:0000256" key="1">
    <source>
        <dbReference type="ARBA" id="ARBA00004752"/>
    </source>
</evidence>
<feature type="domain" description="L,D-TPase catalytic" evidence="11">
    <location>
        <begin position="43"/>
        <end position="199"/>
    </location>
</feature>
<dbReference type="InterPro" id="IPR038063">
    <property type="entry name" value="Transpep_catalytic_dom"/>
</dbReference>
<name>A0A975IIP4_9GAMM</name>
<dbReference type="SUPFAM" id="SSF141523">
    <property type="entry name" value="L,D-transpeptidase catalytic domain-like"/>
    <property type="match status" value="1"/>
</dbReference>
<evidence type="ECO:0000256" key="2">
    <source>
        <dbReference type="ARBA" id="ARBA00005992"/>
    </source>
</evidence>
<dbReference type="Proteomes" id="UP000672009">
    <property type="component" value="Chromosome"/>
</dbReference>
<keyword evidence="8 9" id="KW-0961">Cell wall biogenesis/degradation</keyword>
<evidence type="ECO:0000313" key="12">
    <source>
        <dbReference type="EMBL" id="QTR53945.1"/>
    </source>
</evidence>
<dbReference type="CDD" id="cd16913">
    <property type="entry name" value="YkuD_like"/>
    <property type="match status" value="1"/>
</dbReference>
<keyword evidence="5" id="KW-0378">Hydrolase</keyword>
<comment type="similarity">
    <text evidence="2">Belongs to the YkuD family.</text>
</comment>
<dbReference type="PANTHER" id="PTHR30582">
    <property type="entry name" value="L,D-TRANSPEPTIDASE"/>
    <property type="match status" value="1"/>
</dbReference>
<keyword evidence="4" id="KW-0808">Transferase</keyword>
<evidence type="ECO:0000256" key="7">
    <source>
        <dbReference type="ARBA" id="ARBA00022984"/>
    </source>
</evidence>
<dbReference type="RefSeq" id="WP_210219452.1">
    <property type="nucleotide sequence ID" value="NZ_CP072793.1"/>
</dbReference>
<dbReference type="PANTHER" id="PTHR30582:SF24">
    <property type="entry name" value="L,D-TRANSPEPTIDASE ERFK_SRFK-RELATED"/>
    <property type="match status" value="1"/>
</dbReference>
<dbReference type="GO" id="GO:0018104">
    <property type="term" value="P:peptidoglycan-protein cross-linking"/>
    <property type="evidence" value="ECO:0007669"/>
    <property type="project" value="TreeGrafter"/>
</dbReference>
<evidence type="ECO:0000256" key="9">
    <source>
        <dbReference type="PROSITE-ProRule" id="PRU01373"/>
    </source>
</evidence>
<feature type="active site" description="Nucleophile" evidence="9">
    <location>
        <position position="175"/>
    </location>
</feature>
<dbReference type="InterPro" id="IPR050979">
    <property type="entry name" value="LD-transpeptidase"/>
</dbReference>
<proteinExistence type="inferred from homology"/>
<feature type="signal peptide" evidence="10">
    <location>
        <begin position="1"/>
        <end position="22"/>
    </location>
</feature>
<evidence type="ECO:0000256" key="6">
    <source>
        <dbReference type="ARBA" id="ARBA00022960"/>
    </source>
</evidence>
<evidence type="ECO:0000256" key="10">
    <source>
        <dbReference type="SAM" id="SignalP"/>
    </source>
</evidence>
<dbReference type="InterPro" id="IPR005490">
    <property type="entry name" value="LD_TPept_cat_dom"/>
</dbReference>
<dbReference type="GO" id="GO:0005576">
    <property type="term" value="C:extracellular region"/>
    <property type="evidence" value="ECO:0007669"/>
    <property type="project" value="TreeGrafter"/>
</dbReference>
<keyword evidence="13" id="KW-1185">Reference proteome</keyword>
<dbReference type="AlphaFoldDB" id="A0A975IIP4"/>
<evidence type="ECO:0000256" key="8">
    <source>
        <dbReference type="ARBA" id="ARBA00023316"/>
    </source>
</evidence>
<comment type="pathway">
    <text evidence="1 9">Cell wall biogenesis; peptidoglycan biosynthesis.</text>
</comment>
<dbReference type="EMBL" id="CP072793">
    <property type="protein sequence ID" value="QTR53945.1"/>
    <property type="molecule type" value="Genomic_DNA"/>
</dbReference>
<gene>
    <name evidence="12" type="ORF">J9260_02315</name>
</gene>
<reference evidence="12" key="1">
    <citation type="submission" date="2021-04" db="EMBL/GenBank/DDBJ databases">
        <title>Genomics, taxonomy and metabolism of representatives of sulfur bacteria of the genus Thiothrix: Thiothrix fructosivorans QT, Thiothrix unzii A1T and three new species, Thiothrix subterranea sp. nov., Thiothrix litoralis sp. nov. and 'Candidatus Thiothrix anitrata' sp. nov.</title>
        <authorList>
            <person name="Ravin N.V."/>
            <person name="Smolyakov D."/>
            <person name="Rudenko T.S."/>
            <person name="Mardanov A.V."/>
            <person name="Beletsky A.V."/>
            <person name="Markov N.D."/>
            <person name="Fomenkov A.I."/>
            <person name="Roberts R.J."/>
            <person name="Karnachuk O.V."/>
            <person name="Novikov A."/>
            <person name="Grabovich M.Y."/>
        </authorList>
    </citation>
    <scope>NUCLEOTIDE SEQUENCE</scope>
    <source>
        <strain evidence="12">A1</strain>
    </source>
</reference>
<evidence type="ECO:0000256" key="5">
    <source>
        <dbReference type="ARBA" id="ARBA00022801"/>
    </source>
</evidence>
<sequence length="200" mass="21892">MKKQWLIFILCGLIFSIGTVQAADHSAVLSDLQVKYPGYYANGVLLVDDSEQQMYWYRDAELMRTYAISTAAKGLGSRSGSNKTPSGAHRISTKIGSTAKRGAVFDKLQNTGRIAKIYTAPAPGVTALVLTRVLRLDGLEPGKNKGGNVDTFNRAIYFHGTNKEGNLGKRASHGCIRMNNDEIIKLFPQVPVDTLVYIQP</sequence>
<feature type="active site" description="Proton donor/acceptor" evidence="9">
    <location>
        <position position="159"/>
    </location>
</feature>
<accession>A0A975IIP4</accession>
<keyword evidence="10" id="KW-0732">Signal</keyword>
<dbReference type="Gene3D" id="2.40.440.10">
    <property type="entry name" value="L,D-transpeptidase catalytic domain-like"/>
    <property type="match status" value="1"/>
</dbReference>
<protein>
    <submittedName>
        <fullName evidence="12">L,D-transpeptidase</fullName>
    </submittedName>
</protein>
<keyword evidence="7 9" id="KW-0573">Peptidoglycan synthesis</keyword>
<organism evidence="12 13">
    <name type="scientific">Thiothrix unzii</name>
    <dbReference type="NCBI Taxonomy" id="111769"/>
    <lineage>
        <taxon>Bacteria</taxon>
        <taxon>Pseudomonadati</taxon>
        <taxon>Pseudomonadota</taxon>
        <taxon>Gammaproteobacteria</taxon>
        <taxon>Thiotrichales</taxon>
        <taxon>Thiotrichaceae</taxon>
        <taxon>Thiothrix</taxon>
    </lineage>
</organism>
<feature type="chain" id="PRO_5037639835" evidence="10">
    <location>
        <begin position="23"/>
        <end position="200"/>
    </location>
</feature>
<dbReference type="KEGG" id="tun:J9260_02315"/>
<dbReference type="GO" id="GO:0016757">
    <property type="term" value="F:glycosyltransferase activity"/>
    <property type="evidence" value="ECO:0007669"/>
    <property type="project" value="UniProtKB-KW"/>
</dbReference>
<evidence type="ECO:0000256" key="4">
    <source>
        <dbReference type="ARBA" id="ARBA00022679"/>
    </source>
</evidence>